<feature type="domain" description="ATP-grasp" evidence="5">
    <location>
        <begin position="118"/>
        <end position="312"/>
    </location>
</feature>
<evidence type="ECO:0000259" key="5">
    <source>
        <dbReference type="PROSITE" id="PS50975"/>
    </source>
</evidence>
<proteinExistence type="predicted"/>
<evidence type="ECO:0000313" key="6">
    <source>
        <dbReference type="EMBL" id="EEI90147.1"/>
    </source>
</evidence>
<dbReference type="InterPro" id="IPR011761">
    <property type="entry name" value="ATP-grasp"/>
</dbReference>
<dbReference type="Gene3D" id="3.30.470.20">
    <property type="entry name" value="ATP-grasp fold, B domain"/>
    <property type="match status" value="1"/>
</dbReference>
<dbReference type="GO" id="GO:0005524">
    <property type="term" value="F:ATP binding"/>
    <property type="evidence" value="ECO:0007669"/>
    <property type="project" value="UniProtKB-UniRule"/>
</dbReference>
<dbReference type="GO" id="GO:0016874">
    <property type="term" value="F:ligase activity"/>
    <property type="evidence" value="ECO:0007669"/>
    <property type="project" value="UniProtKB-KW"/>
</dbReference>
<dbReference type="RefSeq" id="WP_003003404.1">
    <property type="nucleotide sequence ID" value="NZ_GG668630.1"/>
</dbReference>
<keyword evidence="3 4" id="KW-0067">ATP-binding</keyword>
<dbReference type="Gene3D" id="3.40.50.20">
    <property type="match status" value="1"/>
</dbReference>
<dbReference type="EMBL" id="ACHB01000092">
    <property type="protein sequence ID" value="EEI90147.1"/>
    <property type="molecule type" value="Genomic_DNA"/>
</dbReference>
<dbReference type="SUPFAM" id="SSF56059">
    <property type="entry name" value="Glutathione synthetase ATP-binding domain-like"/>
    <property type="match status" value="1"/>
</dbReference>
<evidence type="ECO:0000256" key="1">
    <source>
        <dbReference type="ARBA" id="ARBA00022598"/>
    </source>
</evidence>
<dbReference type="InterPro" id="IPR013815">
    <property type="entry name" value="ATP_grasp_subdomain_1"/>
</dbReference>
<organism evidence="6 7">
    <name type="scientific">Sphingobacterium spiritivorum ATCC 33300</name>
    <dbReference type="NCBI Taxonomy" id="525372"/>
    <lineage>
        <taxon>Bacteria</taxon>
        <taxon>Pseudomonadati</taxon>
        <taxon>Bacteroidota</taxon>
        <taxon>Sphingobacteriia</taxon>
        <taxon>Sphingobacteriales</taxon>
        <taxon>Sphingobacteriaceae</taxon>
        <taxon>Sphingobacterium</taxon>
    </lineage>
</organism>
<gene>
    <name evidence="6" type="ORF">HMPREF0765_4098</name>
</gene>
<evidence type="ECO:0000313" key="7">
    <source>
        <dbReference type="Proteomes" id="UP000006241"/>
    </source>
</evidence>
<dbReference type="HOGENOM" id="CLU_029016_4_1_10"/>
<evidence type="ECO:0000256" key="2">
    <source>
        <dbReference type="ARBA" id="ARBA00022741"/>
    </source>
</evidence>
<comment type="caution">
    <text evidence="6">The sequence shown here is derived from an EMBL/GenBank/DDBJ whole genome shotgun (WGS) entry which is preliminary data.</text>
</comment>
<evidence type="ECO:0000256" key="3">
    <source>
        <dbReference type="ARBA" id="ARBA00022840"/>
    </source>
</evidence>
<dbReference type="PANTHER" id="PTHR43585">
    <property type="entry name" value="FUMIPYRROLE BIOSYNTHESIS PROTEIN C"/>
    <property type="match status" value="1"/>
</dbReference>
<dbReference type="Gene3D" id="3.30.1490.20">
    <property type="entry name" value="ATP-grasp fold, A domain"/>
    <property type="match status" value="1"/>
</dbReference>
<evidence type="ECO:0000256" key="4">
    <source>
        <dbReference type="PROSITE-ProRule" id="PRU00409"/>
    </source>
</evidence>
<dbReference type="AlphaFoldDB" id="C2G3E2"/>
<dbReference type="Proteomes" id="UP000006241">
    <property type="component" value="Unassembled WGS sequence"/>
</dbReference>
<keyword evidence="1" id="KW-0436">Ligase</keyword>
<sequence>MRTFVCLSSYYKGYDFMDECKKLGNKVILITSESLKGKNWPWHAIDEVYYMPETEPSVWNSDHMIQGFAYLMKIHIIDTVIALDDFDVEKAALIRETFRIQGMGQTTYRYFRDKLAMRQMAKDSRINIPPFVPVFNDAVIAKFIDENPAPWVLKPRSEASASGIRKIYSTEGLWQALEDLSEERIHFLLEVFKPGDVFHVDCLIYDKEIKFISCSQYLSPPMAVSHDGGIFRTRTLAEDSEDFKQLEEINHQVLSKFGIVHGTTHSEFIKSNEDGKFYFLETSCRVGGAHIADMVEAATDVNLWREWVKIETMVLNKSTYHLSYKRKYFAGLIIALAKDKYPDITDFQTAELVKSLDLEHHISLLYQSDSAEKITEALDRAAEKIYTHHLSILPPQAKPVS</sequence>
<reference evidence="6 7" key="1">
    <citation type="submission" date="2009-01" db="EMBL/GenBank/DDBJ databases">
        <authorList>
            <person name="Qin X."/>
            <person name="Bachman B."/>
            <person name="Battles P."/>
            <person name="Bell A."/>
            <person name="Bess C."/>
            <person name="Bickham C."/>
            <person name="Chaboub L."/>
            <person name="Chen D."/>
            <person name="Coyle M."/>
            <person name="Deiros D.R."/>
            <person name="Dinh H."/>
            <person name="Forbes L."/>
            <person name="Fowler G."/>
            <person name="Francisco L."/>
            <person name="Fu Q."/>
            <person name="Gubbala S."/>
            <person name="Hale W."/>
            <person name="Han Y."/>
            <person name="Hemphill L."/>
            <person name="Highlander S.K."/>
            <person name="Hirani K."/>
            <person name="Hogues M."/>
            <person name="Jackson L."/>
            <person name="Jakkamsetti A."/>
            <person name="Javaid M."/>
            <person name="Jiang H."/>
            <person name="Korchina V."/>
            <person name="Kovar C."/>
            <person name="Lara F."/>
            <person name="Lee S."/>
            <person name="Mata R."/>
            <person name="Mathew T."/>
            <person name="Moen C."/>
            <person name="Morales K."/>
            <person name="Munidasa M."/>
            <person name="Nazareth L."/>
            <person name="Ngo R."/>
            <person name="Nguyen L."/>
            <person name="Okwuonu G."/>
            <person name="Ongeri F."/>
            <person name="Patil S."/>
            <person name="Petrosino J."/>
            <person name="Pham C."/>
            <person name="Pham P."/>
            <person name="Pu L.-L."/>
            <person name="Puazo M."/>
            <person name="Raj R."/>
            <person name="Reid J."/>
            <person name="Rouhana J."/>
            <person name="Saada N."/>
            <person name="Shang Y."/>
            <person name="Simmons D."/>
            <person name="Thornton R."/>
            <person name="Warren J."/>
            <person name="Weissenberger G."/>
            <person name="Zhang J."/>
            <person name="Zhang L."/>
            <person name="Zhou C."/>
            <person name="Zhu D."/>
            <person name="Muzny D."/>
            <person name="Worley K."/>
            <person name="Gibbs R."/>
        </authorList>
    </citation>
    <scope>NUCLEOTIDE SEQUENCE [LARGE SCALE GENOMIC DNA]</scope>
    <source>
        <strain evidence="6 7">ATCC 33300</strain>
    </source>
</reference>
<dbReference type="PROSITE" id="PS50975">
    <property type="entry name" value="ATP_GRASP"/>
    <property type="match status" value="1"/>
</dbReference>
<dbReference type="PANTHER" id="PTHR43585:SF2">
    <property type="entry name" value="ATP-GRASP ENZYME FSQD"/>
    <property type="match status" value="1"/>
</dbReference>
<dbReference type="GO" id="GO:0046872">
    <property type="term" value="F:metal ion binding"/>
    <property type="evidence" value="ECO:0007669"/>
    <property type="project" value="InterPro"/>
</dbReference>
<accession>C2G3E2</accession>
<keyword evidence="2 4" id="KW-0547">Nucleotide-binding</keyword>
<dbReference type="InterPro" id="IPR052032">
    <property type="entry name" value="ATP-dep_AA_Ligase"/>
</dbReference>
<name>C2G3E2_SPHSI</name>
<protein>
    <recommendedName>
        <fullName evidence="5">ATP-grasp domain-containing protein</fullName>
    </recommendedName>
</protein>